<evidence type="ECO:0000256" key="2">
    <source>
        <dbReference type="ARBA" id="ARBA00022801"/>
    </source>
</evidence>
<gene>
    <name evidence="3" type="ORF">EDB95_4420</name>
</gene>
<evidence type="ECO:0000256" key="1">
    <source>
        <dbReference type="ARBA" id="ARBA00005953"/>
    </source>
</evidence>
<reference evidence="3 4" key="1">
    <citation type="submission" date="2019-03" db="EMBL/GenBank/DDBJ databases">
        <title>Genomic Encyclopedia of Type Strains, Phase IV (KMG-IV): sequencing the most valuable type-strain genomes for metagenomic binning, comparative biology and taxonomic classification.</title>
        <authorList>
            <person name="Goeker M."/>
        </authorList>
    </citation>
    <scope>NUCLEOTIDE SEQUENCE [LARGE SCALE GENOMIC DNA]</scope>
    <source>
        <strain evidence="3 4">DSM 100059</strain>
    </source>
</reference>
<keyword evidence="2 3" id="KW-0378">Hydrolase</keyword>
<dbReference type="SUPFAM" id="SSF54637">
    <property type="entry name" value="Thioesterase/thiol ester dehydrase-isomerase"/>
    <property type="match status" value="1"/>
</dbReference>
<dbReference type="EMBL" id="SODV01000002">
    <property type="protein sequence ID" value="TDW96587.1"/>
    <property type="molecule type" value="Genomic_DNA"/>
</dbReference>
<dbReference type="AlphaFoldDB" id="A0A4R8DGK7"/>
<dbReference type="Pfam" id="PF13279">
    <property type="entry name" value="4HBT_2"/>
    <property type="match status" value="1"/>
</dbReference>
<comment type="caution">
    <text evidence="3">The sequence shown here is derived from an EMBL/GenBank/DDBJ whole genome shotgun (WGS) entry which is preliminary data.</text>
</comment>
<accession>A0A4R8DGK7</accession>
<proteinExistence type="inferred from homology"/>
<evidence type="ECO:0000313" key="4">
    <source>
        <dbReference type="Proteomes" id="UP000294498"/>
    </source>
</evidence>
<name>A0A4R8DGK7_9BACT</name>
<keyword evidence="4" id="KW-1185">Reference proteome</keyword>
<dbReference type="CDD" id="cd00586">
    <property type="entry name" value="4HBT"/>
    <property type="match status" value="1"/>
</dbReference>
<dbReference type="GO" id="GO:0047617">
    <property type="term" value="F:fatty acyl-CoA hydrolase activity"/>
    <property type="evidence" value="ECO:0007669"/>
    <property type="project" value="TreeGrafter"/>
</dbReference>
<dbReference type="InterPro" id="IPR050563">
    <property type="entry name" value="4-hydroxybenzoyl-CoA_TE"/>
</dbReference>
<evidence type="ECO:0000313" key="3">
    <source>
        <dbReference type="EMBL" id="TDW96587.1"/>
    </source>
</evidence>
<organism evidence="3 4">
    <name type="scientific">Dinghuibacter silviterrae</name>
    <dbReference type="NCBI Taxonomy" id="1539049"/>
    <lineage>
        <taxon>Bacteria</taxon>
        <taxon>Pseudomonadati</taxon>
        <taxon>Bacteroidota</taxon>
        <taxon>Chitinophagia</taxon>
        <taxon>Chitinophagales</taxon>
        <taxon>Chitinophagaceae</taxon>
        <taxon>Dinghuibacter</taxon>
    </lineage>
</organism>
<dbReference type="PANTHER" id="PTHR31793:SF27">
    <property type="entry name" value="NOVEL THIOESTERASE SUPERFAMILY DOMAIN AND SAPOSIN A-TYPE DOMAIN CONTAINING PROTEIN (0610012H03RIK)"/>
    <property type="match status" value="1"/>
</dbReference>
<comment type="similarity">
    <text evidence="1">Belongs to the 4-hydroxybenzoyl-CoA thioesterase family.</text>
</comment>
<dbReference type="Gene3D" id="3.10.129.10">
    <property type="entry name" value="Hotdog Thioesterase"/>
    <property type="match status" value="1"/>
</dbReference>
<protein>
    <submittedName>
        <fullName evidence="3">Acyl-CoA thioester hydrolase</fullName>
    </submittedName>
</protein>
<dbReference type="InterPro" id="IPR029069">
    <property type="entry name" value="HotDog_dom_sf"/>
</dbReference>
<dbReference type="Proteomes" id="UP000294498">
    <property type="component" value="Unassembled WGS sequence"/>
</dbReference>
<sequence>MSLYTIRFSDCDPFGHLNNGRYIDYFLNAREDHLRDHYGIELNEWAKRGIGFVVNRHDIRYLRPAGYNERVAIRSALIGWTDTELHVELQMWDEPLRQLKAIVWTSFTRVNAATGRKEAHTQETIEFVRWALLEGGPEGLDERIAALRTANA</sequence>
<dbReference type="PANTHER" id="PTHR31793">
    <property type="entry name" value="4-HYDROXYBENZOYL-COA THIOESTERASE FAMILY MEMBER"/>
    <property type="match status" value="1"/>
</dbReference>